<dbReference type="InterPro" id="IPR005475">
    <property type="entry name" value="Transketolase-like_Pyr-bd"/>
</dbReference>
<dbReference type="Pfam" id="PF02780">
    <property type="entry name" value="Transketolase_C"/>
    <property type="match status" value="1"/>
</dbReference>
<evidence type="ECO:0000313" key="5">
    <source>
        <dbReference type="EMBL" id="CAB4952481.1"/>
    </source>
</evidence>
<organism evidence="5">
    <name type="scientific">freshwater metagenome</name>
    <dbReference type="NCBI Taxonomy" id="449393"/>
    <lineage>
        <taxon>unclassified sequences</taxon>
        <taxon>metagenomes</taxon>
        <taxon>ecological metagenomes</taxon>
    </lineage>
</organism>
<dbReference type="EMBL" id="CAFBNE010000049">
    <property type="protein sequence ID" value="CAB4952481.1"/>
    <property type="molecule type" value="Genomic_DNA"/>
</dbReference>
<accession>A0A6J7KB18</accession>
<dbReference type="InterPro" id="IPR001017">
    <property type="entry name" value="DH_E1"/>
</dbReference>
<dbReference type="Pfam" id="PF02779">
    <property type="entry name" value="Transket_pyr"/>
    <property type="match status" value="1"/>
</dbReference>
<name>A0A6J7KB18_9ZZZZ</name>
<dbReference type="InterPro" id="IPR009014">
    <property type="entry name" value="Transketo_C/PFOR_II"/>
</dbReference>
<dbReference type="GO" id="GO:0016624">
    <property type="term" value="F:oxidoreductase activity, acting on the aldehyde or oxo group of donors, disulfide as acceptor"/>
    <property type="evidence" value="ECO:0007669"/>
    <property type="project" value="InterPro"/>
</dbReference>
<protein>
    <submittedName>
        <fullName evidence="5">Unannotated protein</fullName>
    </submittedName>
</protein>
<feature type="domain" description="Transketolase-like pyrimidine-binding" evidence="4">
    <location>
        <begin position="413"/>
        <end position="587"/>
    </location>
</feature>
<comment type="cofactor">
    <cofactor evidence="1">
        <name>thiamine diphosphate</name>
        <dbReference type="ChEBI" id="CHEBI:58937"/>
    </cofactor>
</comment>
<evidence type="ECO:0000256" key="2">
    <source>
        <dbReference type="ARBA" id="ARBA00023002"/>
    </source>
</evidence>
<dbReference type="SUPFAM" id="SSF52922">
    <property type="entry name" value="TK C-terminal domain-like"/>
    <property type="match status" value="1"/>
</dbReference>
<dbReference type="InterPro" id="IPR029061">
    <property type="entry name" value="THDP-binding"/>
</dbReference>
<dbReference type="Gene3D" id="3.40.50.920">
    <property type="match status" value="1"/>
</dbReference>
<gene>
    <name evidence="5" type="ORF">UFOPK3772_01640</name>
</gene>
<dbReference type="PANTHER" id="PTHR43257">
    <property type="entry name" value="PYRUVATE DEHYDROGENASE E1 COMPONENT BETA SUBUNIT"/>
    <property type="match status" value="1"/>
</dbReference>
<reference evidence="5" key="1">
    <citation type="submission" date="2020-05" db="EMBL/GenBank/DDBJ databases">
        <authorList>
            <person name="Chiriac C."/>
            <person name="Salcher M."/>
            <person name="Ghai R."/>
            <person name="Kavagutti S V."/>
        </authorList>
    </citation>
    <scope>NUCLEOTIDE SEQUENCE</scope>
</reference>
<dbReference type="PANTHER" id="PTHR43257:SF2">
    <property type="entry name" value="PYRUVATE DEHYDROGENASE E1 COMPONENT SUBUNIT BETA"/>
    <property type="match status" value="1"/>
</dbReference>
<dbReference type="SUPFAM" id="SSF52518">
    <property type="entry name" value="Thiamin diphosphate-binding fold (THDP-binding)"/>
    <property type="match status" value="2"/>
</dbReference>
<proteinExistence type="predicted"/>
<dbReference type="SMART" id="SM00861">
    <property type="entry name" value="Transket_pyr"/>
    <property type="match status" value="1"/>
</dbReference>
<dbReference type="Gene3D" id="3.40.50.970">
    <property type="match status" value="2"/>
</dbReference>
<dbReference type="AlphaFoldDB" id="A0A6J7KB18"/>
<evidence type="ECO:0000256" key="1">
    <source>
        <dbReference type="ARBA" id="ARBA00001964"/>
    </source>
</evidence>
<dbReference type="CDD" id="cd07036">
    <property type="entry name" value="TPP_PYR_E1-PDHc-beta_like"/>
    <property type="match status" value="1"/>
</dbReference>
<dbReference type="InterPro" id="IPR033248">
    <property type="entry name" value="Transketolase_C"/>
</dbReference>
<sequence length="743" mass="79093">MNGVEGLDSMPEGAQHLSTYQNLTWESYPNLMRVDATVEGLGKAEAQVMLYELALIRRLEQWLVDHESLVHGPVHSSIGQEAVAIGAIAALKPGDQIASTHRAHHHVLAQVVTNAVRTVGDFDPAGAAATPPSVTLAVLRTLAEILGLRQGFAGGRGGSMHLGSIEAGVLGTSAIVGGGIPMATGAAFAFAQRGTGGVALSFFGDGASSIGALHEAMAISRVMALPMIFLVENNLYSVATTVAETVGFPDIAIRAAGHDMPGIIVDGMDPLAMRAAVMAAREHAAAGLGPVLIEAKTYRFLHQSGRLPGSDYRYRTKNEEALWQERDPIIGFPAALEEAELVDAATAGRIEARAIDDLARVLGEVIEEGIDGPRIIDSCWPDPDDALRGVRSAQVRQPSIRAVEPMAPVGADVTFQQAISLVTEHAMRRDPEVFVIGEEVGHLRGGAYGTTRHACKSFPERVFSAPISENGFSGLALGASLLGMRPIVELMFPDFALEAADQLLNHVPKARHMFGGNIDVPVVVRTRTAQGRGFGPQHSSDPAALFSLFPGWRIIAPSTPADYVGMFNAAITGADPVLIIEHHRLWTMTGPIPDLDAVIPLGVGRVARSGKDLTVFTWSHPVHRVIAIAERLAAEGIDVEVIDLRTIDPTGLDVDLIDESVARTGAAIIVEDATASHSIGPRISQLIHERHFGRLRAPVRLVTGLDVPTPVSRVLEQAVLLSDHDIETAMRKLGRKVECGEKP</sequence>
<dbReference type="CDD" id="cd02000">
    <property type="entry name" value="TPP_E1_PDC_ADC_BCADC"/>
    <property type="match status" value="1"/>
</dbReference>
<keyword evidence="3" id="KW-0786">Thiamine pyrophosphate</keyword>
<keyword evidence="2" id="KW-0560">Oxidoreductase</keyword>
<dbReference type="Pfam" id="PF00676">
    <property type="entry name" value="E1_dh"/>
    <property type="match status" value="1"/>
</dbReference>
<evidence type="ECO:0000259" key="4">
    <source>
        <dbReference type="SMART" id="SM00861"/>
    </source>
</evidence>
<evidence type="ECO:0000256" key="3">
    <source>
        <dbReference type="ARBA" id="ARBA00023052"/>
    </source>
</evidence>